<name>A0A7D4SZL1_9GAMM</name>
<reference evidence="4 5" key="1">
    <citation type="submission" date="2020-05" db="EMBL/GenBank/DDBJ databases">
        <title>Thiomicrorhabdus sediminis sp.nov. and Thiomicrorhabdus xiamenensis sp.nov., novel sulfur-oxidizing bacteria isolated from coastal sediment.</title>
        <authorList>
            <person name="Liu X."/>
        </authorList>
    </citation>
    <scope>NUCLEOTIDE SEQUENCE [LARGE SCALE GENOMIC DNA]</scope>
    <source>
        <strain evidence="4 5">G2</strain>
    </source>
</reference>
<dbReference type="Pfam" id="PF01627">
    <property type="entry name" value="Hpt"/>
    <property type="match status" value="1"/>
</dbReference>
<keyword evidence="5" id="KW-1185">Reference proteome</keyword>
<accession>A0A7D4SZL1</accession>
<dbReference type="InterPro" id="IPR008207">
    <property type="entry name" value="Sig_transdc_His_kin_Hpt_dom"/>
</dbReference>
<dbReference type="GO" id="GO:0000160">
    <property type="term" value="P:phosphorelay signal transduction system"/>
    <property type="evidence" value="ECO:0007669"/>
    <property type="project" value="UniProtKB-KW"/>
</dbReference>
<evidence type="ECO:0000313" key="5">
    <source>
        <dbReference type="Proteomes" id="UP000504724"/>
    </source>
</evidence>
<dbReference type="SUPFAM" id="SSF47226">
    <property type="entry name" value="Histidine-containing phosphotransfer domain, HPT domain"/>
    <property type="match status" value="1"/>
</dbReference>
<keyword evidence="1" id="KW-0902">Two-component regulatory system</keyword>
<dbReference type="GO" id="GO:0004672">
    <property type="term" value="F:protein kinase activity"/>
    <property type="evidence" value="ECO:0007669"/>
    <property type="project" value="UniProtKB-ARBA"/>
</dbReference>
<feature type="modified residue" description="Phosphohistidine" evidence="2">
    <location>
        <position position="54"/>
    </location>
</feature>
<dbReference type="RefSeq" id="WP_173283861.1">
    <property type="nucleotide sequence ID" value="NZ_CP054020.1"/>
</dbReference>
<sequence length="113" mass="12559">MSVDEANLHMLKEVIGDDLKEIIDAFLTTSPEILGQVKLSIEIKDAAGVQLHSHTLKGSSANIGATKLPALCAELESKAKEGVVTDDFNRMYQQIETEMQNVFRHLKQFLQSF</sequence>
<evidence type="ECO:0000256" key="1">
    <source>
        <dbReference type="ARBA" id="ARBA00023012"/>
    </source>
</evidence>
<protein>
    <submittedName>
        <fullName evidence="4">Hpt domain-containing protein</fullName>
    </submittedName>
</protein>
<dbReference type="Gene3D" id="1.20.120.160">
    <property type="entry name" value="HPT domain"/>
    <property type="match status" value="1"/>
</dbReference>
<dbReference type="CDD" id="cd00088">
    <property type="entry name" value="HPT"/>
    <property type="match status" value="1"/>
</dbReference>
<keyword evidence="2" id="KW-0597">Phosphoprotein</keyword>
<evidence type="ECO:0000313" key="4">
    <source>
        <dbReference type="EMBL" id="QKI88265.1"/>
    </source>
</evidence>
<dbReference type="EMBL" id="CP054020">
    <property type="protein sequence ID" value="QKI88265.1"/>
    <property type="molecule type" value="Genomic_DNA"/>
</dbReference>
<dbReference type="InterPro" id="IPR036641">
    <property type="entry name" value="HPT_dom_sf"/>
</dbReference>
<evidence type="ECO:0000259" key="3">
    <source>
        <dbReference type="PROSITE" id="PS50894"/>
    </source>
</evidence>
<proteinExistence type="predicted"/>
<dbReference type="PROSITE" id="PS50894">
    <property type="entry name" value="HPT"/>
    <property type="match status" value="1"/>
</dbReference>
<dbReference type="AlphaFoldDB" id="A0A7D4SZL1"/>
<dbReference type="KEGG" id="txa:HQN79_01070"/>
<evidence type="ECO:0000256" key="2">
    <source>
        <dbReference type="PROSITE-ProRule" id="PRU00110"/>
    </source>
</evidence>
<feature type="domain" description="HPt" evidence="3">
    <location>
        <begin position="15"/>
        <end position="113"/>
    </location>
</feature>
<organism evidence="4 5">
    <name type="scientific">Thiomicrorhabdus xiamenensis</name>
    <dbReference type="NCBI Taxonomy" id="2739063"/>
    <lineage>
        <taxon>Bacteria</taxon>
        <taxon>Pseudomonadati</taxon>
        <taxon>Pseudomonadota</taxon>
        <taxon>Gammaproteobacteria</taxon>
        <taxon>Thiotrichales</taxon>
        <taxon>Piscirickettsiaceae</taxon>
        <taxon>Thiomicrorhabdus</taxon>
    </lineage>
</organism>
<dbReference type="Proteomes" id="UP000504724">
    <property type="component" value="Chromosome"/>
</dbReference>
<gene>
    <name evidence="4" type="ORF">HQN79_01070</name>
</gene>